<keyword evidence="3" id="KW-0677">Repeat</keyword>
<dbReference type="PROSITE" id="PS50268">
    <property type="entry name" value="CADHERIN_2"/>
    <property type="match status" value="2"/>
</dbReference>
<dbReference type="EMBL" id="UYRU01043957">
    <property type="protein sequence ID" value="VDK84624.1"/>
    <property type="molecule type" value="Genomic_DNA"/>
</dbReference>
<dbReference type="Proteomes" id="UP000281553">
    <property type="component" value="Unassembled WGS sequence"/>
</dbReference>
<dbReference type="PANTHER" id="PTHR24025">
    <property type="entry name" value="DESMOGLEIN FAMILY MEMBER"/>
    <property type="match status" value="1"/>
</dbReference>
<feature type="domain" description="Cadherin" evidence="9">
    <location>
        <begin position="173"/>
        <end position="280"/>
    </location>
</feature>
<evidence type="ECO:0000256" key="1">
    <source>
        <dbReference type="ARBA" id="ARBA00004370"/>
    </source>
</evidence>
<dbReference type="GO" id="GO:0005911">
    <property type="term" value="C:cell-cell junction"/>
    <property type="evidence" value="ECO:0007669"/>
    <property type="project" value="TreeGrafter"/>
</dbReference>
<name>A0A3P6V2U2_DIBLA</name>
<evidence type="ECO:0000256" key="4">
    <source>
        <dbReference type="ARBA" id="ARBA00022837"/>
    </source>
</evidence>
<evidence type="ECO:0000256" key="7">
    <source>
        <dbReference type="ARBA" id="ARBA00023136"/>
    </source>
</evidence>
<keyword evidence="7" id="KW-0472">Membrane</keyword>
<dbReference type="GO" id="GO:0005886">
    <property type="term" value="C:plasma membrane"/>
    <property type="evidence" value="ECO:0007669"/>
    <property type="project" value="InterPro"/>
</dbReference>
<evidence type="ECO:0000256" key="3">
    <source>
        <dbReference type="ARBA" id="ARBA00022737"/>
    </source>
</evidence>
<keyword evidence="2" id="KW-0812">Transmembrane</keyword>
<keyword evidence="4 8" id="KW-0106">Calcium</keyword>
<dbReference type="InterPro" id="IPR002126">
    <property type="entry name" value="Cadherin-like_dom"/>
</dbReference>
<proteinExistence type="predicted"/>
<evidence type="ECO:0000313" key="11">
    <source>
        <dbReference type="Proteomes" id="UP000281553"/>
    </source>
</evidence>
<dbReference type="OrthoDB" id="6267790at2759"/>
<dbReference type="SUPFAM" id="SSF49313">
    <property type="entry name" value="Cadherin-like"/>
    <property type="match status" value="2"/>
</dbReference>
<dbReference type="PRINTS" id="PR00205">
    <property type="entry name" value="CADHERIN"/>
</dbReference>
<sequence length="339" mass="38071">MRPITLVVNILDKNDNPPRFAVNPLQVSIKEDAPVGSLITTLNATDPDRPEDPQPVTYALLSVTAISTFPKVYKTGEKMSDDHRENNLMHELVSGSSSTGGGSSSSNQNVNNSQFRLEVHTGRLLLKEPLDRETVSEYQLLVSATDRGRQPQSCSLTVHVRVIDVNDNAPTFSQPIFRFTIEEEQEAGTVVGVVTATDPDEDENGKVNYRLFGSTAIVQHNFAVNQHTGEITTRMRLDREVNAVYEFFVTAEDSTQAKRLTSTAKVVVEVLDINDNDPKFIYPTQPNHTIHASAYSKVFRDAFGKCSKKLRNFLKVKIKFMDFFQRPREQFRCVSQGFR</sequence>
<comment type="subcellular location">
    <subcellularLocation>
        <location evidence="1">Membrane</location>
    </subcellularLocation>
</comment>
<keyword evidence="5" id="KW-0130">Cell adhesion</keyword>
<dbReference type="GO" id="GO:0007156">
    <property type="term" value="P:homophilic cell adhesion via plasma membrane adhesion molecules"/>
    <property type="evidence" value="ECO:0007669"/>
    <property type="project" value="InterPro"/>
</dbReference>
<organism evidence="10 11">
    <name type="scientific">Dibothriocephalus latus</name>
    <name type="common">Fish tapeworm</name>
    <name type="synonym">Diphyllobothrium latum</name>
    <dbReference type="NCBI Taxonomy" id="60516"/>
    <lineage>
        <taxon>Eukaryota</taxon>
        <taxon>Metazoa</taxon>
        <taxon>Spiralia</taxon>
        <taxon>Lophotrochozoa</taxon>
        <taxon>Platyhelminthes</taxon>
        <taxon>Cestoda</taxon>
        <taxon>Eucestoda</taxon>
        <taxon>Diphyllobothriidea</taxon>
        <taxon>Diphyllobothriidae</taxon>
        <taxon>Dibothriocephalus</taxon>
    </lineage>
</organism>
<dbReference type="AlphaFoldDB" id="A0A3P6V2U2"/>
<dbReference type="FunFam" id="2.60.40.60:FF:000020">
    <property type="entry name" value="Dachsous cadherin-related 1b"/>
    <property type="match status" value="1"/>
</dbReference>
<dbReference type="InterPro" id="IPR020894">
    <property type="entry name" value="Cadherin_CS"/>
</dbReference>
<keyword evidence="6" id="KW-1133">Transmembrane helix</keyword>
<gene>
    <name evidence="10" type="ORF">DILT_LOCUS3608</name>
</gene>
<evidence type="ECO:0000256" key="5">
    <source>
        <dbReference type="ARBA" id="ARBA00022889"/>
    </source>
</evidence>
<dbReference type="GO" id="GO:0005509">
    <property type="term" value="F:calcium ion binding"/>
    <property type="evidence" value="ECO:0007669"/>
    <property type="project" value="UniProtKB-UniRule"/>
</dbReference>
<evidence type="ECO:0000259" key="9">
    <source>
        <dbReference type="PROSITE" id="PS50268"/>
    </source>
</evidence>
<keyword evidence="11" id="KW-1185">Reference proteome</keyword>
<accession>A0A3P6V2U2</accession>
<evidence type="ECO:0000256" key="6">
    <source>
        <dbReference type="ARBA" id="ARBA00022989"/>
    </source>
</evidence>
<protein>
    <recommendedName>
        <fullName evidence="9">Cadherin domain-containing protein</fullName>
    </recommendedName>
</protein>
<dbReference type="InterPro" id="IPR015919">
    <property type="entry name" value="Cadherin-like_sf"/>
</dbReference>
<dbReference type="Gene3D" id="2.60.40.60">
    <property type="entry name" value="Cadherins"/>
    <property type="match status" value="2"/>
</dbReference>
<feature type="domain" description="Cadherin" evidence="9">
    <location>
        <begin position="21"/>
        <end position="172"/>
    </location>
</feature>
<dbReference type="Pfam" id="PF00028">
    <property type="entry name" value="Cadherin"/>
    <property type="match status" value="2"/>
</dbReference>
<dbReference type="PROSITE" id="PS00232">
    <property type="entry name" value="CADHERIN_1"/>
    <property type="match status" value="3"/>
</dbReference>
<reference evidence="10 11" key="1">
    <citation type="submission" date="2018-11" db="EMBL/GenBank/DDBJ databases">
        <authorList>
            <consortium name="Pathogen Informatics"/>
        </authorList>
    </citation>
    <scope>NUCLEOTIDE SEQUENCE [LARGE SCALE GENOMIC DNA]</scope>
</reference>
<dbReference type="PANTHER" id="PTHR24025:SF23">
    <property type="entry name" value="NEURAL-CADHERIN"/>
    <property type="match status" value="1"/>
</dbReference>
<evidence type="ECO:0000256" key="2">
    <source>
        <dbReference type="ARBA" id="ARBA00022692"/>
    </source>
</evidence>
<evidence type="ECO:0000256" key="8">
    <source>
        <dbReference type="PROSITE-ProRule" id="PRU00043"/>
    </source>
</evidence>
<dbReference type="SMART" id="SM00112">
    <property type="entry name" value="CA"/>
    <property type="match status" value="2"/>
</dbReference>
<evidence type="ECO:0000313" key="10">
    <source>
        <dbReference type="EMBL" id="VDK84624.1"/>
    </source>
</evidence>
<dbReference type="CDD" id="cd11304">
    <property type="entry name" value="Cadherin_repeat"/>
    <property type="match status" value="2"/>
</dbReference>
<dbReference type="InterPro" id="IPR050971">
    <property type="entry name" value="Cadherin-domain_protein"/>
</dbReference>